<accession>A0A091APD9</accession>
<organism evidence="3 4">
    <name type="scientific">Arenimonas oryziterrae DSM 21050 = YC6267</name>
    <dbReference type="NCBI Taxonomy" id="1121015"/>
    <lineage>
        <taxon>Bacteria</taxon>
        <taxon>Pseudomonadati</taxon>
        <taxon>Pseudomonadota</taxon>
        <taxon>Gammaproteobacteria</taxon>
        <taxon>Lysobacterales</taxon>
        <taxon>Lysobacteraceae</taxon>
        <taxon>Arenimonas</taxon>
    </lineage>
</organism>
<dbReference type="OrthoDB" id="6904246at2"/>
<feature type="non-terminal residue" evidence="3">
    <location>
        <position position="1152"/>
    </location>
</feature>
<comment type="caution">
    <text evidence="3">The sequence shown here is derived from an EMBL/GenBank/DDBJ whole genome shotgun (WGS) entry which is preliminary data.</text>
</comment>
<dbReference type="PANTHER" id="PTHR32305:SF15">
    <property type="entry name" value="PROTEIN RHSA-RELATED"/>
    <property type="match status" value="1"/>
</dbReference>
<dbReference type="InterPro" id="IPR050708">
    <property type="entry name" value="T6SS_VgrG/RHS"/>
</dbReference>
<dbReference type="RefSeq" id="WP_052041129.1">
    <property type="nucleotide sequence ID" value="NZ_AVCI01000045.1"/>
</dbReference>
<proteinExistence type="predicted"/>
<evidence type="ECO:0000256" key="1">
    <source>
        <dbReference type="SAM" id="MobiDB-lite"/>
    </source>
</evidence>
<reference evidence="3 4" key="1">
    <citation type="submission" date="2013-09" db="EMBL/GenBank/DDBJ databases">
        <title>Genome sequencing of Arenimonas oryziterrae.</title>
        <authorList>
            <person name="Chen F."/>
            <person name="Wang G."/>
        </authorList>
    </citation>
    <scope>NUCLEOTIDE SEQUENCE [LARGE SCALE GENOMIC DNA]</scope>
    <source>
        <strain evidence="3 4">YC6267</strain>
    </source>
</reference>
<dbReference type="eggNOG" id="COG3209">
    <property type="taxonomic scope" value="Bacteria"/>
</dbReference>
<sequence length="1152" mass="125003">MRLQKSAVLASVLLCLVSVSSNAVEFKDEYSKQIKSAEQVGALGPDMFGEETNFYTGTTEFRATDVSLPGNYSVPVSVGRRFTMDKMGQPLFNGAFGDWDLDIPHLQGIFAKNVWQSSKYNSPNSRCSVGANNAQPPTVSHQSISWSGTEYWSGNTLYVPGAGSQEMLSANATNNPTGPTDGKTYYWVTNNQWYFSCLSATANGVAGEAFLAVAPDGTTYKFDWVVKRDYAAITKTTQLPELMMAQSSQASVDGPGEIEPNVIANSYILPRQEFWIMPTEITDRHGNTVHYTYDSANPWRLKSIETDWGTHVGDGRKITLTYNAAGKVSTVSDGTRTWTYTYVTGGPMVTLSSVTLPDNSAWQIHLDDLDYAFVTTDPEPFSCENMGALYPSARTGTMTHPSGATGTFYFEAQRHGRSYVTKVCDTYDPAYSNFAVYPKWYDVIALKTKTISGPGMTTAQWAYTYGPANASFADECASGCPTTRTVEVSAPAGEYIRYTFGNKFLVNEGKLLKVERGSGPTGILTTEDTTYLLDPTGQIYPTLIGSSPYFKGDRTSEKLTPTTVRTITQQGATFTWQVPNSCLKGGSAAYCFDVYANPTKITRTSAGLAGGPVSTYTSTDLLTYENSTLKWVLGLSKTVTDAATSKVESEVVYDSTSLLPIEFYTFGVLQQKLTYEFAVADAYGVVKTVKDGLNNTTTVGNWYRGIPRLITYADATTQKATVNAIGRLLTTEDQNTYVTSYSYDALGRMTGITYPTGDTTAWNNTTRSFVPVASTEFGLGAGHWKQVVQTGNGKTTTYYDAQWRPRLILTEDTANAATKSYVVKRYDAAGREVFTSYPQGSLTTVDDTLKGVTTVYDAIGRATQSKQDSELILPGQAVPGQLVATTEYLTGFQIRTTNPRGKQTTTSYRAEDSPSTDAPVTVSLPMGVTTSITRDGFGKPLAVTRSGTYGGNAVTATRSYVYDTGERLCKTVNPESGAALVNYDAAGNIDWSADGTALTSLTCDRNAVVATAKTTRTYNSMNRVTAVTTPGNTANMAMTYKPDGLLATIAAANPSNKTVTTTYGYNKRRLPTDELSDNAGVQHSIFYYYDANAHLSSLKYPNGWEIAYAPDALGRATEVRVPSGQIFANAVTYFPNGAISGFFYGNGVKHTM</sequence>
<evidence type="ECO:0008006" key="5">
    <source>
        <dbReference type="Google" id="ProtNLM"/>
    </source>
</evidence>
<evidence type="ECO:0000256" key="2">
    <source>
        <dbReference type="SAM" id="SignalP"/>
    </source>
</evidence>
<evidence type="ECO:0000313" key="4">
    <source>
        <dbReference type="Proteomes" id="UP000029385"/>
    </source>
</evidence>
<dbReference type="AlphaFoldDB" id="A0A091APD9"/>
<gene>
    <name evidence="3" type="ORF">N789_03630</name>
</gene>
<dbReference type="EMBL" id="AVCI01000045">
    <property type="protein sequence ID" value="KFN40982.1"/>
    <property type="molecule type" value="Genomic_DNA"/>
</dbReference>
<keyword evidence="2" id="KW-0732">Signal</keyword>
<dbReference type="Proteomes" id="UP000029385">
    <property type="component" value="Unassembled WGS sequence"/>
</dbReference>
<dbReference type="NCBIfam" id="TIGR01643">
    <property type="entry name" value="YD_repeat_2x"/>
    <property type="match status" value="1"/>
</dbReference>
<name>A0A091APD9_9GAMM</name>
<dbReference type="InterPro" id="IPR031325">
    <property type="entry name" value="RHS_repeat"/>
</dbReference>
<feature type="chain" id="PRO_5001870397" description="YD repeat-containing protein" evidence="2">
    <location>
        <begin position="24"/>
        <end position="1152"/>
    </location>
</feature>
<dbReference type="Gene3D" id="2.180.10.10">
    <property type="entry name" value="RHS repeat-associated core"/>
    <property type="match status" value="1"/>
</dbReference>
<dbReference type="PANTHER" id="PTHR32305">
    <property type="match status" value="1"/>
</dbReference>
<feature type="signal peptide" evidence="2">
    <location>
        <begin position="1"/>
        <end position="23"/>
    </location>
</feature>
<evidence type="ECO:0000313" key="3">
    <source>
        <dbReference type="EMBL" id="KFN40982.1"/>
    </source>
</evidence>
<protein>
    <recommendedName>
        <fullName evidence="5">YD repeat-containing protein</fullName>
    </recommendedName>
</protein>
<dbReference type="InterPro" id="IPR006530">
    <property type="entry name" value="YD"/>
</dbReference>
<keyword evidence="4" id="KW-1185">Reference proteome</keyword>
<dbReference type="Pfam" id="PF05593">
    <property type="entry name" value="RHS_repeat"/>
    <property type="match status" value="1"/>
</dbReference>
<feature type="region of interest" description="Disordered" evidence="1">
    <location>
        <begin position="897"/>
        <end position="918"/>
    </location>
</feature>